<feature type="transmembrane region" description="Helical" evidence="7">
    <location>
        <begin position="125"/>
        <end position="146"/>
    </location>
</feature>
<dbReference type="PANTHER" id="PTHR23511">
    <property type="entry name" value="SYNAPTIC VESICLE GLYCOPROTEIN 2"/>
    <property type="match status" value="1"/>
</dbReference>
<feature type="transmembrane region" description="Helical" evidence="7">
    <location>
        <begin position="397"/>
        <end position="424"/>
    </location>
</feature>
<keyword evidence="4 7" id="KW-1133">Transmembrane helix</keyword>
<evidence type="ECO:0000256" key="6">
    <source>
        <dbReference type="SAM" id="MobiDB-lite"/>
    </source>
</evidence>
<feature type="transmembrane region" description="Helical" evidence="7">
    <location>
        <begin position="30"/>
        <end position="50"/>
    </location>
</feature>
<name>A0A919E4I5_9ACTN</name>
<evidence type="ECO:0000256" key="2">
    <source>
        <dbReference type="ARBA" id="ARBA00022448"/>
    </source>
</evidence>
<dbReference type="InterPro" id="IPR005829">
    <property type="entry name" value="Sugar_transporter_CS"/>
</dbReference>
<dbReference type="GO" id="GO:0005886">
    <property type="term" value="C:plasma membrane"/>
    <property type="evidence" value="ECO:0007669"/>
    <property type="project" value="UniProtKB-SubCell"/>
</dbReference>
<dbReference type="InterPro" id="IPR011701">
    <property type="entry name" value="MFS"/>
</dbReference>
<comment type="caution">
    <text evidence="9">The sequence shown here is derived from an EMBL/GenBank/DDBJ whole genome shotgun (WGS) entry which is preliminary data.</text>
</comment>
<dbReference type="EMBL" id="BNBC01000060">
    <property type="protein sequence ID" value="GHF11437.1"/>
    <property type="molecule type" value="Genomic_DNA"/>
</dbReference>
<reference evidence="9" key="2">
    <citation type="submission" date="2020-09" db="EMBL/GenBank/DDBJ databases">
        <authorList>
            <person name="Sun Q."/>
            <person name="Ohkuma M."/>
        </authorList>
    </citation>
    <scope>NUCLEOTIDE SEQUENCE</scope>
    <source>
        <strain evidence="9">JCM 3302</strain>
    </source>
</reference>
<keyword evidence="5 7" id="KW-0472">Membrane</keyword>
<dbReference type="InterPro" id="IPR036259">
    <property type="entry name" value="MFS_trans_sf"/>
</dbReference>
<gene>
    <name evidence="9" type="ORF">GCM10014715_78890</name>
</gene>
<comment type="subcellular location">
    <subcellularLocation>
        <location evidence="1">Cell membrane</location>
        <topology evidence="1">Multi-pass membrane protein</topology>
    </subcellularLocation>
</comment>
<feature type="domain" description="Major facilitator superfamily (MFS) profile" evidence="8">
    <location>
        <begin position="34"/>
        <end position="451"/>
    </location>
</feature>
<dbReference type="CDD" id="cd17316">
    <property type="entry name" value="MFS_SV2_like"/>
    <property type="match status" value="1"/>
</dbReference>
<dbReference type="SUPFAM" id="SSF103473">
    <property type="entry name" value="MFS general substrate transporter"/>
    <property type="match status" value="1"/>
</dbReference>
<evidence type="ECO:0000256" key="4">
    <source>
        <dbReference type="ARBA" id="ARBA00022989"/>
    </source>
</evidence>
<reference evidence="9" key="1">
    <citation type="journal article" date="2014" name="Int. J. Syst. Evol. Microbiol.">
        <title>Complete genome sequence of Corynebacterium casei LMG S-19264T (=DSM 44701T), isolated from a smear-ripened cheese.</title>
        <authorList>
            <consortium name="US DOE Joint Genome Institute (JGI-PGF)"/>
            <person name="Walter F."/>
            <person name="Albersmeier A."/>
            <person name="Kalinowski J."/>
            <person name="Ruckert C."/>
        </authorList>
    </citation>
    <scope>NUCLEOTIDE SEQUENCE</scope>
    <source>
        <strain evidence="9">JCM 3302</strain>
    </source>
</reference>
<keyword evidence="10" id="KW-1185">Reference proteome</keyword>
<evidence type="ECO:0000313" key="9">
    <source>
        <dbReference type="EMBL" id="GHF11437.1"/>
    </source>
</evidence>
<organism evidence="9 10">
    <name type="scientific">Streptomyces spiralis</name>
    <dbReference type="NCBI Taxonomy" id="66376"/>
    <lineage>
        <taxon>Bacteria</taxon>
        <taxon>Bacillati</taxon>
        <taxon>Actinomycetota</taxon>
        <taxon>Actinomycetes</taxon>
        <taxon>Kitasatosporales</taxon>
        <taxon>Streptomycetaceae</taxon>
        <taxon>Streptomyces</taxon>
    </lineage>
</organism>
<dbReference type="Gene3D" id="1.20.1250.20">
    <property type="entry name" value="MFS general substrate transporter like domains"/>
    <property type="match status" value="1"/>
</dbReference>
<dbReference type="GO" id="GO:0022857">
    <property type="term" value="F:transmembrane transporter activity"/>
    <property type="evidence" value="ECO:0007669"/>
    <property type="project" value="InterPro"/>
</dbReference>
<sequence>MPISPARSRGSSEVVDLVNARIDRLPRWGLARVAFVTLGLAYFIDIYDVTIVGYTLTAMTGHFHLSTTEVTVMLTGNAVTTALGAFLFGALGDVLGRRRTYIVGMAALGLTALLCALAWNAPSLVAFRVLSGFATGGGLAVCTSYVQEFSPAKRRGRYVSITVLASSVGGLGAALLSGWLVPLSADGWRWVYGVGALAFVLLVGAHRRILPESARWLALKGRTAEACAIVDAMEERLRRAGETLTVPIVEASEHAPERFPIGALLRPPYLQRLLVAAAFWFGVQWSVRATLTFQPSILSEYGMSLTTVTTITGIGQVLGICGYLLMPMVVDKVERRTLIVTGLLIATASAVVIAVGHGSFPAYLIAAVMLHGFSPLIFVPGYNYAAEIFPTYARTTGASLAGALGQVGGIVQSLVLVSVIAAVGPGTSQLLLGSGYAFGALIVFILAIPTTGRALSAISADPSAARSTSPADQKPTAVAEPS</sequence>
<evidence type="ECO:0000313" key="10">
    <source>
        <dbReference type="Proteomes" id="UP000641386"/>
    </source>
</evidence>
<evidence type="ECO:0000256" key="1">
    <source>
        <dbReference type="ARBA" id="ARBA00004651"/>
    </source>
</evidence>
<feature type="transmembrane region" description="Helical" evidence="7">
    <location>
        <begin position="430"/>
        <end position="448"/>
    </location>
</feature>
<keyword evidence="3 7" id="KW-0812">Transmembrane</keyword>
<proteinExistence type="predicted"/>
<evidence type="ECO:0000256" key="7">
    <source>
        <dbReference type="SAM" id="Phobius"/>
    </source>
</evidence>
<dbReference type="Proteomes" id="UP000641386">
    <property type="component" value="Unassembled WGS sequence"/>
</dbReference>
<dbReference type="InterPro" id="IPR020846">
    <property type="entry name" value="MFS_dom"/>
</dbReference>
<feature type="region of interest" description="Disordered" evidence="6">
    <location>
        <begin position="461"/>
        <end position="482"/>
    </location>
</feature>
<feature type="transmembrane region" description="Helical" evidence="7">
    <location>
        <begin position="187"/>
        <end position="205"/>
    </location>
</feature>
<feature type="transmembrane region" description="Helical" evidence="7">
    <location>
        <begin position="70"/>
        <end position="89"/>
    </location>
</feature>
<protein>
    <submittedName>
        <fullName evidence="9">MFS transporter</fullName>
    </submittedName>
</protein>
<dbReference type="PROSITE" id="PS50850">
    <property type="entry name" value="MFS"/>
    <property type="match status" value="1"/>
</dbReference>
<evidence type="ECO:0000256" key="3">
    <source>
        <dbReference type="ARBA" id="ARBA00022692"/>
    </source>
</evidence>
<feature type="transmembrane region" description="Helical" evidence="7">
    <location>
        <begin position="307"/>
        <end position="326"/>
    </location>
</feature>
<evidence type="ECO:0000259" key="8">
    <source>
        <dbReference type="PROSITE" id="PS50850"/>
    </source>
</evidence>
<feature type="transmembrane region" description="Helical" evidence="7">
    <location>
        <begin position="269"/>
        <end position="287"/>
    </location>
</feature>
<dbReference type="AlphaFoldDB" id="A0A919E4I5"/>
<dbReference type="RefSeq" id="WP_229904043.1">
    <property type="nucleotide sequence ID" value="NZ_BNBC01000060.1"/>
</dbReference>
<dbReference type="Pfam" id="PF07690">
    <property type="entry name" value="MFS_1"/>
    <property type="match status" value="1"/>
</dbReference>
<feature type="transmembrane region" description="Helical" evidence="7">
    <location>
        <begin position="101"/>
        <end position="119"/>
    </location>
</feature>
<evidence type="ECO:0000256" key="5">
    <source>
        <dbReference type="ARBA" id="ARBA00023136"/>
    </source>
</evidence>
<accession>A0A919E4I5</accession>
<feature type="transmembrane region" description="Helical" evidence="7">
    <location>
        <begin position="338"/>
        <end position="356"/>
    </location>
</feature>
<keyword evidence="2" id="KW-0813">Transport</keyword>
<feature type="transmembrane region" description="Helical" evidence="7">
    <location>
        <begin position="158"/>
        <end position="181"/>
    </location>
</feature>
<dbReference type="PANTHER" id="PTHR23511:SF34">
    <property type="entry name" value="SYNAPTIC VESICLE GLYCOPROTEIN 2"/>
    <property type="match status" value="1"/>
</dbReference>
<dbReference type="PROSITE" id="PS00217">
    <property type="entry name" value="SUGAR_TRANSPORT_2"/>
    <property type="match status" value="1"/>
</dbReference>
<feature type="transmembrane region" description="Helical" evidence="7">
    <location>
        <begin position="362"/>
        <end position="385"/>
    </location>
</feature>